<dbReference type="AlphaFoldDB" id="A0A2J6S304"/>
<keyword evidence="1" id="KW-0472">Membrane</keyword>
<accession>A0A2J6S304</accession>
<dbReference type="EMBL" id="KZ613940">
    <property type="protein sequence ID" value="PMD45141.1"/>
    <property type="molecule type" value="Genomic_DNA"/>
</dbReference>
<evidence type="ECO:0000313" key="3">
    <source>
        <dbReference type="Proteomes" id="UP000235786"/>
    </source>
</evidence>
<protein>
    <submittedName>
        <fullName evidence="2">Uncharacterized protein</fullName>
    </submittedName>
</protein>
<keyword evidence="1" id="KW-0812">Transmembrane</keyword>
<name>A0A2J6S304_HYAVF</name>
<feature type="transmembrane region" description="Helical" evidence="1">
    <location>
        <begin position="7"/>
        <end position="28"/>
    </location>
</feature>
<gene>
    <name evidence="2" type="ORF">L207DRAFT_629655</name>
</gene>
<keyword evidence="1" id="KW-1133">Transmembrane helix</keyword>
<sequence length="114" mass="13005">MFILISIFVLGLSIIAGWISVVFFTLFFNLPGLLWSLFFAASGVGLAFLSLVCLWSGFKILKLVWRWVAGLVFRLVGLIWALIRGIFDLICWIFGYREKNVLVESPKKVRFEGI</sequence>
<evidence type="ECO:0000313" key="2">
    <source>
        <dbReference type="EMBL" id="PMD45141.1"/>
    </source>
</evidence>
<reference evidence="2 3" key="1">
    <citation type="submission" date="2016-04" db="EMBL/GenBank/DDBJ databases">
        <title>A degradative enzymes factory behind the ericoid mycorrhizal symbiosis.</title>
        <authorList>
            <consortium name="DOE Joint Genome Institute"/>
            <person name="Martino E."/>
            <person name="Morin E."/>
            <person name="Grelet G."/>
            <person name="Kuo A."/>
            <person name="Kohler A."/>
            <person name="Daghino S."/>
            <person name="Barry K."/>
            <person name="Choi C."/>
            <person name="Cichocki N."/>
            <person name="Clum A."/>
            <person name="Copeland A."/>
            <person name="Hainaut M."/>
            <person name="Haridas S."/>
            <person name="Labutti K."/>
            <person name="Lindquist E."/>
            <person name="Lipzen A."/>
            <person name="Khouja H.-R."/>
            <person name="Murat C."/>
            <person name="Ohm R."/>
            <person name="Olson A."/>
            <person name="Spatafora J."/>
            <person name="Veneault-Fourrey C."/>
            <person name="Henrissat B."/>
            <person name="Grigoriev I."/>
            <person name="Martin F."/>
            <person name="Perotto S."/>
        </authorList>
    </citation>
    <scope>NUCLEOTIDE SEQUENCE [LARGE SCALE GENOMIC DNA]</scope>
    <source>
        <strain evidence="2 3">F</strain>
    </source>
</reference>
<organism evidence="2 3">
    <name type="scientific">Hyaloscypha variabilis (strain UAMH 11265 / GT02V1 / F)</name>
    <name type="common">Meliniomyces variabilis</name>
    <dbReference type="NCBI Taxonomy" id="1149755"/>
    <lineage>
        <taxon>Eukaryota</taxon>
        <taxon>Fungi</taxon>
        <taxon>Dikarya</taxon>
        <taxon>Ascomycota</taxon>
        <taxon>Pezizomycotina</taxon>
        <taxon>Leotiomycetes</taxon>
        <taxon>Helotiales</taxon>
        <taxon>Hyaloscyphaceae</taxon>
        <taxon>Hyaloscypha</taxon>
        <taxon>Hyaloscypha variabilis</taxon>
    </lineage>
</organism>
<keyword evidence="3" id="KW-1185">Reference proteome</keyword>
<feature type="transmembrane region" description="Helical" evidence="1">
    <location>
        <begin position="34"/>
        <end position="55"/>
    </location>
</feature>
<dbReference type="Proteomes" id="UP000235786">
    <property type="component" value="Unassembled WGS sequence"/>
</dbReference>
<proteinExistence type="predicted"/>
<evidence type="ECO:0000256" key="1">
    <source>
        <dbReference type="SAM" id="Phobius"/>
    </source>
</evidence>
<feature type="transmembrane region" description="Helical" evidence="1">
    <location>
        <begin position="67"/>
        <end position="95"/>
    </location>
</feature>